<dbReference type="InterPro" id="IPR006655">
    <property type="entry name" value="Mopterin_OxRdtase_prok_CS"/>
</dbReference>
<proteinExistence type="predicted"/>
<comment type="caution">
    <text evidence="7">The sequence shown here is derived from an EMBL/GenBank/DDBJ whole genome shotgun (WGS) entry which is preliminary data.</text>
</comment>
<evidence type="ECO:0000256" key="4">
    <source>
        <dbReference type="ARBA" id="ARBA00023004"/>
    </source>
</evidence>
<evidence type="ECO:0000259" key="6">
    <source>
        <dbReference type="PROSITE" id="PS51669"/>
    </source>
</evidence>
<dbReference type="Pfam" id="PF04879">
    <property type="entry name" value="Molybdop_Fe4S4"/>
    <property type="match status" value="1"/>
</dbReference>
<dbReference type="GO" id="GO:0046872">
    <property type="term" value="F:metal ion binding"/>
    <property type="evidence" value="ECO:0007669"/>
    <property type="project" value="UniProtKB-KW"/>
</dbReference>
<dbReference type="InterPro" id="IPR006657">
    <property type="entry name" value="MoPterin_dinucl-bd_dom"/>
</dbReference>
<dbReference type="Gene3D" id="3.40.50.740">
    <property type="match status" value="1"/>
</dbReference>
<keyword evidence="2" id="KW-0479">Metal-binding</keyword>
<evidence type="ECO:0000256" key="1">
    <source>
        <dbReference type="ARBA" id="ARBA00022485"/>
    </source>
</evidence>
<dbReference type="CDD" id="cd00508">
    <property type="entry name" value="MopB_CT_Fdh-Nap-like"/>
    <property type="match status" value="1"/>
</dbReference>
<dbReference type="SMART" id="SM00926">
    <property type="entry name" value="Molybdop_Fe4S4"/>
    <property type="match status" value="1"/>
</dbReference>
<evidence type="ECO:0000256" key="3">
    <source>
        <dbReference type="ARBA" id="ARBA00023002"/>
    </source>
</evidence>
<evidence type="ECO:0000313" key="7">
    <source>
        <dbReference type="EMBL" id="KUG16511.1"/>
    </source>
</evidence>
<dbReference type="InterPro" id="IPR041924">
    <property type="entry name" value="Formate_Dh-H_N"/>
</dbReference>
<dbReference type="GO" id="GO:0008863">
    <property type="term" value="F:formate dehydrogenase (NAD+) activity"/>
    <property type="evidence" value="ECO:0007669"/>
    <property type="project" value="InterPro"/>
</dbReference>
<dbReference type="Gene3D" id="3.40.228.10">
    <property type="entry name" value="Dimethylsulfoxide Reductase, domain 2"/>
    <property type="match status" value="1"/>
</dbReference>
<dbReference type="PROSITE" id="PS00551">
    <property type="entry name" value="MOLYBDOPTERIN_PROK_1"/>
    <property type="match status" value="1"/>
</dbReference>
<keyword evidence="4" id="KW-0408">Iron</keyword>
<keyword evidence="3 7" id="KW-0560">Oxidoreductase</keyword>
<reference evidence="7" key="1">
    <citation type="journal article" date="2015" name="Proc. Natl. Acad. Sci. U.S.A.">
        <title>Networks of energetic and metabolic interactions define dynamics in microbial communities.</title>
        <authorList>
            <person name="Embree M."/>
            <person name="Liu J.K."/>
            <person name="Al-Bassam M.M."/>
            <person name="Zengler K."/>
        </authorList>
    </citation>
    <scope>NUCLEOTIDE SEQUENCE</scope>
</reference>
<dbReference type="GO" id="GO:0015942">
    <property type="term" value="P:formate metabolic process"/>
    <property type="evidence" value="ECO:0007669"/>
    <property type="project" value="InterPro"/>
</dbReference>
<dbReference type="SUPFAM" id="SSF53706">
    <property type="entry name" value="Formate dehydrogenase/DMSO reductase, domains 1-3"/>
    <property type="match status" value="1"/>
</dbReference>
<dbReference type="InterPro" id="IPR006656">
    <property type="entry name" value="Mopterin_OxRdtase"/>
</dbReference>
<dbReference type="SUPFAM" id="SSF50692">
    <property type="entry name" value="ADC-like"/>
    <property type="match status" value="1"/>
</dbReference>
<evidence type="ECO:0000256" key="5">
    <source>
        <dbReference type="ARBA" id="ARBA00023014"/>
    </source>
</evidence>
<dbReference type="EMBL" id="LNQE01001493">
    <property type="protein sequence ID" value="KUG16511.1"/>
    <property type="molecule type" value="Genomic_DNA"/>
</dbReference>
<dbReference type="Pfam" id="PF01568">
    <property type="entry name" value="Molydop_binding"/>
    <property type="match status" value="1"/>
</dbReference>
<dbReference type="PROSITE" id="PS00490">
    <property type="entry name" value="MOLYBDOPTERIN_PROK_2"/>
    <property type="match status" value="1"/>
</dbReference>
<dbReference type="Gene3D" id="2.40.40.20">
    <property type="match status" value="1"/>
</dbReference>
<name>A0A0W8F6M5_9ZZZZ</name>
<dbReference type="InterPro" id="IPR006963">
    <property type="entry name" value="Mopterin_OxRdtase_4Fe-4S_dom"/>
</dbReference>
<dbReference type="AlphaFoldDB" id="A0A0W8F6M5"/>
<sequence length="681" mass="74666">MSTKLIASLCPYCAVGCGLFIQVEKGKATGIKYMTDHPTCLGALCPKGNSVLELLNNQERLVYPLKRSGSDFIPISWDEALELVAQGLARNLERYGPKSLGFLVSSRCNNEENYLMQKMARLLGSPNVDNCARLCHSPTVMGLGASFGAGAMTNNLLDLENSKCIFAIGTNFTEAHPIVSRWVEKAKDNGAVVIVADPRITSTTWMADIHLRLNPGSDIDLLRGMMKVIVDEGLEDADFISSRTTGFQELKESLSVFSIEEAAEKTGLDVAEIVKAARVYAKSSASALLYSMGITQHVSGTDNVMTCATIALICGQIGRPGAGVWPMRGQNNVQGNCDVGGMPEFYPGYRRSVDPKTIEFFRAAWNATDLPLGPGLTSTDMNDAAIDGRLKALYITGEDPIVCDANVNKTRRALESLDFLVVQEIFMTPTAKMADVILPAAAWAEKSGSYTSMERRVQWIDRAIEPPGEAKEGVWIICEIARRLGLGEEMAYDNPSQVLEEIRSLVPQYKGMSQERISKIGGVLWPCPDEQHPGTEILHLQRFSTSDGRARIFDLQNTPPGEVTSPEYPILLSTGRIVLHYNGGSMTMRSPSLQERESELYVEVNPLDASNLKIAEGEMVAVKTRRGEAEARAKISDRVMSGMAFMPFHYHGTNLLTSDALDPVSRIPEYKMAACRIESRR</sequence>
<dbReference type="Gene3D" id="2.20.25.90">
    <property type="entry name" value="ADC-like domains"/>
    <property type="match status" value="1"/>
</dbReference>
<dbReference type="Pfam" id="PF00384">
    <property type="entry name" value="Molybdopterin"/>
    <property type="match status" value="1"/>
</dbReference>
<dbReference type="GO" id="GO:0022904">
    <property type="term" value="P:respiratory electron transport chain"/>
    <property type="evidence" value="ECO:0007669"/>
    <property type="project" value="TreeGrafter"/>
</dbReference>
<dbReference type="GO" id="GO:0043546">
    <property type="term" value="F:molybdopterin cofactor binding"/>
    <property type="evidence" value="ECO:0007669"/>
    <property type="project" value="InterPro"/>
</dbReference>
<dbReference type="InterPro" id="IPR027467">
    <property type="entry name" value="MopterinOxRdtase_cofactor_BS"/>
</dbReference>
<dbReference type="PANTHER" id="PTHR43105">
    <property type="entry name" value="RESPIRATORY NITRATE REDUCTASE"/>
    <property type="match status" value="1"/>
</dbReference>
<dbReference type="InterPro" id="IPR006478">
    <property type="entry name" value="Formate_DH_asu"/>
</dbReference>
<dbReference type="InterPro" id="IPR050123">
    <property type="entry name" value="Prok_molybdopt-oxidoreductase"/>
</dbReference>
<dbReference type="GO" id="GO:0051539">
    <property type="term" value="F:4 iron, 4 sulfur cluster binding"/>
    <property type="evidence" value="ECO:0007669"/>
    <property type="project" value="UniProtKB-KW"/>
</dbReference>
<dbReference type="EC" id="1.2.1.2" evidence="7"/>
<protein>
    <submittedName>
        <fullName evidence="7">Formate dehydrogenase alpha subunit</fullName>
        <ecNumber evidence="7">1.2.1.2</ecNumber>
    </submittedName>
</protein>
<dbReference type="GO" id="GO:0003954">
    <property type="term" value="F:NADH dehydrogenase activity"/>
    <property type="evidence" value="ECO:0007669"/>
    <property type="project" value="TreeGrafter"/>
</dbReference>
<dbReference type="NCBIfam" id="TIGR01591">
    <property type="entry name" value="Fdh-alpha"/>
    <property type="match status" value="1"/>
</dbReference>
<dbReference type="PANTHER" id="PTHR43105:SF14">
    <property type="entry name" value="FORMATE DEHYDROGENASE H"/>
    <property type="match status" value="1"/>
</dbReference>
<dbReference type="InterPro" id="IPR009010">
    <property type="entry name" value="Asp_de-COase-like_dom_sf"/>
</dbReference>
<keyword evidence="5" id="KW-0411">Iron-sulfur</keyword>
<gene>
    <name evidence="7" type="ORF">ASZ90_013817</name>
</gene>
<evidence type="ECO:0000256" key="2">
    <source>
        <dbReference type="ARBA" id="ARBA00022723"/>
    </source>
</evidence>
<organism evidence="7">
    <name type="scientific">hydrocarbon metagenome</name>
    <dbReference type="NCBI Taxonomy" id="938273"/>
    <lineage>
        <taxon>unclassified sequences</taxon>
        <taxon>metagenomes</taxon>
        <taxon>ecological metagenomes</taxon>
    </lineage>
</organism>
<dbReference type="PROSITE" id="PS51669">
    <property type="entry name" value="4FE4S_MOW_BIS_MGD"/>
    <property type="match status" value="1"/>
</dbReference>
<feature type="domain" description="4Fe-4S Mo/W bis-MGD-type" evidence="6">
    <location>
        <begin position="3"/>
        <end position="59"/>
    </location>
</feature>
<keyword evidence="1" id="KW-0004">4Fe-4S</keyword>
<accession>A0A0W8F6M5</accession>
<dbReference type="GO" id="GO:0016020">
    <property type="term" value="C:membrane"/>
    <property type="evidence" value="ECO:0007669"/>
    <property type="project" value="TreeGrafter"/>
</dbReference>
<dbReference type="CDD" id="cd02753">
    <property type="entry name" value="MopB_Formate-Dh-H"/>
    <property type="match status" value="1"/>
</dbReference>